<keyword evidence="3" id="KW-1185">Reference proteome</keyword>
<dbReference type="Gene3D" id="3.90.640.10">
    <property type="entry name" value="Actin, Chain A, domain 4"/>
    <property type="match status" value="1"/>
</dbReference>
<dbReference type="InterPro" id="IPR004000">
    <property type="entry name" value="Actin"/>
</dbReference>
<dbReference type="SUPFAM" id="SSF53067">
    <property type="entry name" value="Actin-like ATPase domain"/>
    <property type="match status" value="2"/>
</dbReference>
<protein>
    <recommendedName>
        <fullName evidence="4">Actin</fullName>
    </recommendedName>
</protein>
<name>A0ABR2HEB0_9EUKA</name>
<dbReference type="Proteomes" id="UP001470230">
    <property type="component" value="Unassembled WGS sequence"/>
</dbReference>
<gene>
    <name evidence="2" type="ORF">M9Y10_020649</name>
</gene>
<dbReference type="EMBL" id="JAPFFF010000030">
    <property type="protein sequence ID" value="KAK8845731.1"/>
    <property type="molecule type" value="Genomic_DNA"/>
</dbReference>
<reference evidence="2 3" key="1">
    <citation type="submission" date="2024-04" db="EMBL/GenBank/DDBJ databases">
        <title>Tritrichomonas musculus Genome.</title>
        <authorList>
            <person name="Alves-Ferreira E."/>
            <person name="Grigg M."/>
            <person name="Lorenzi H."/>
            <person name="Galac M."/>
        </authorList>
    </citation>
    <scope>NUCLEOTIDE SEQUENCE [LARGE SCALE GENOMIC DNA]</scope>
    <source>
        <strain evidence="2 3">EAF2021</strain>
    </source>
</reference>
<accession>A0ABR2HEB0</accession>
<dbReference type="PRINTS" id="PR00190">
    <property type="entry name" value="ACTIN"/>
</dbReference>
<evidence type="ECO:0000256" key="1">
    <source>
        <dbReference type="RuleBase" id="RU000487"/>
    </source>
</evidence>
<evidence type="ECO:0000313" key="2">
    <source>
        <dbReference type="EMBL" id="KAK8845731.1"/>
    </source>
</evidence>
<comment type="caution">
    <text evidence="2">The sequence shown here is derived from an EMBL/GenBank/DDBJ whole genome shotgun (WGS) entry which is preliminary data.</text>
</comment>
<organism evidence="2 3">
    <name type="scientific">Tritrichomonas musculus</name>
    <dbReference type="NCBI Taxonomy" id="1915356"/>
    <lineage>
        <taxon>Eukaryota</taxon>
        <taxon>Metamonada</taxon>
        <taxon>Parabasalia</taxon>
        <taxon>Tritrichomonadida</taxon>
        <taxon>Tritrichomonadidae</taxon>
        <taxon>Tritrichomonas</taxon>
    </lineage>
</organism>
<evidence type="ECO:0008006" key="4">
    <source>
        <dbReference type="Google" id="ProtNLM"/>
    </source>
</evidence>
<proteinExistence type="inferred from homology"/>
<evidence type="ECO:0000313" key="3">
    <source>
        <dbReference type="Proteomes" id="UP001470230"/>
    </source>
</evidence>
<sequence>MSEEIKTIVLDFGSEITKAGFSGEQNPRVIVPSVVGTYRKNVLVTHCFGHKGIDWYHCDEAVYKQNFLDLVNPVQKGFISSWDHFEIYIKLLRKYDFAHNGMLLDDNSVLITETSFNPKFNREHITELMFETYNVSSFYIENQALLSLLNTGRDTGIVVEAGGGMTNIAPIYEGNLIYNTNKVLPIGGRKITTYFEKLLKKSNCPLENKDYFTYNEAKEKNCLVAYDYEKEMAKLESLKDDDKKISFDKDKMMAPELLFKPNLNGYKFEGIDQQIVKSIMECDQSLHNIMFSNVVLSGGNSLLNGLSNRLRKELALLTKKSSDSINIIEGQNRQSGAWIGGSILASNEKFKKMLIYKDEYCEVGNTIVNQKCK</sequence>
<dbReference type="InterPro" id="IPR043129">
    <property type="entry name" value="ATPase_NBD"/>
</dbReference>
<dbReference type="Pfam" id="PF00022">
    <property type="entry name" value="Actin"/>
    <property type="match status" value="1"/>
</dbReference>
<dbReference type="SMART" id="SM00268">
    <property type="entry name" value="ACTIN"/>
    <property type="match status" value="1"/>
</dbReference>
<comment type="similarity">
    <text evidence="1">Belongs to the actin family.</text>
</comment>
<dbReference type="PANTHER" id="PTHR11937">
    <property type="entry name" value="ACTIN"/>
    <property type="match status" value="1"/>
</dbReference>
<dbReference type="Gene3D" id="3.30.420.40">
    <property type="match status" value="2"/>
</dbReference>